<feature type="transmembrane region" description="Helical" evidence="10">
    <location>
        <begin position="275"/>
        <end position="293"/>
    </location>
</feature>
<comment type="function">
    <text evidence="10">Protein O-mannosyltransferase that catalyzes the transfer of a single mannose residue from a polyprenol phospho-mannosyl lipidic donor to the hydroxyl group of selected serine and threonine residues in acceptor proteins.</text>
</comment>
<keyword evidence="5 10" id="KW-0808">Transferase</keyword>
<evidence type="ECO:0000313" key="13">
    <source>
        <dbReference type="EMBL" id="SOE46599.1"/>
    </source>
</evidence>
<feature type="transmembrane region" description="Helical" evidence="10">
    <location>
        <begin position="491"/>
        <end position="515"/>
    </location>
</feature>
<dbReference type="GO" id="GO:0005886">
    <property type="term" value="C:plasma membrane"/>
    <property type="evidence" value="ECO:0007669"/>
    <property type="project" value="UniProtKB-SubCell"/>
</dbReference>
<evidence type="ECO:0000256" key="5">
    <source>
        <dbReference type="ARBA" id="ARBA00022679"/>
    </source>
</evidence>
<keyword evidence="6 10" id="KW-0812">Transmembrane</keyword>
<protein>
    <recommendedName>
        <fullName evidence="9 10">Polyprenol-phosphate-mannose--protein mannosyltransferase</fullName>
        <ecNumber evidence="10">2.4.1.-</ecNumber>
    </recommendedName>
</protein>
<keyword evidence="8 10" id="KW-0472">Membrane</keyword>
<dbReference type="InterPro" id="IPR003342">
    <property type="entry name" value="ArnT-like_N"/>
</dbReference>
<evidence type="ECO:0000256" key="9">
    <source>
        <dbReference type="ARBA" id="ARBA00093617"/>
    </source>
</evidence>
<feature type="transmembrane region" description="Helical" evidence="10">
    <location>
        <begin position="444"/>
        <end position="461"/>
    </location>
</feature>
<gene>
    <name evidence="13" type="ORF">SAMN06296378_0163</name>
</gene>
<name>A0A2C8Y8P5_9MICO</name>
<feature type="transmembrane region" description="Helical" evidence="10">
    <location>
        <begin position="237"/>
        <end position="255"/>
    </location>
</feature>
<feature type="domain" description="Protein O-mannosyl-transferase C-terminal four TM" evidence="12">
    <location>
        <begin position="386"/>
        <end position="568"/>
    </location>
</feature>
<comment type="similarity">
    <text evidence="3 10">Belongs to the glycosyltransferase 39 family.</text>
</comment>
<sequence length="569" mass="62810">MALFGSQIGAYRGNVLHLEGGGREGGTGGKEGGRTRQGVGRVQRPTFMITGMTTRAASDFDAIVAGTGTRIDDWWLRQSVAVRRMVSRGAPALVVVIAALTRLVGLGHPASLVFDETFYVKDAWTLFNLGYEGSWPAEANTQFNAGNTEIFTSAPAFVVHPPLGKWLIGLGMGWLGPDNPVGWRIATVLAGIVAVVLLMVVAKMLFRSTLLATIAGLLFAIDGNAIVMSRVALLDNFVMLFALLGFIAILLDRGWSRARLDRWLERKGGDWGPAIWWRPWLIAAGVAFGATTAVKWNGLYFLAALAIYTLAVDAVARRQVGIPFWLSGTIFKQGPVSFLLMVPAAVATYLVSWTGWFVTSGGYSRQWAEGAGNAWTGALSWVPLSLQSFWHFEVSVYNYHVGEMRPHPYQANPLTWLFLVRPTSMYYQGDGSGGESISGIANPIIWWAATAAALYLVYRLVRFREWRVGLILAALGAGYLPWLLYLNRTVFQFYTIAFEPYLILALVAVIGILLGTARDPSWRRLSGIRIVIIFLAVSIAVGVFFWPIWTGIRLDYPWLAAHWWLPTWR</sequence>
<evidence type="ECO:0000256" key="6">
    <source>
        <dbReference type="ARBA" id="ARBA00022692"/>
    </source>
</evidence>
<dbReference type="PANTHER" id="PTHR10050">
    <property type="entry name" value="DOLICHYL-PHOSPHATE-MANNOSE--PROTEIN MANNOSYLTRANSFERASE"/>
    <property type="match status" value="1"/>
</dbReference>
<evidence type="ECO:0000256" key="2">
    <source>
        <dbReference type="ARBA" id="ARBA00004922"/>
    </source>
</evidence>
<evidence type="ECO:0000259" key="12">
    <source>
        <dbReference type="Pfam" id="PF16192"/>
    </source>
</evidence>
<dbReference type="EMBL" id="OCST01000001">
    <property type="protein sequence ID" value="SOE46599.1"/>
    <property type="molecule type" value="Genomic_DNA"/>
</dbReference>
<reference evidence="13 14" key="1">
    <citation type="submission" date="2017-09" db="EMBL/GenBank/DDBJ databases">
        <authorList>
            <person name="Ehlers B."/>
            <person name="Leendertz F.H."/>
        </authorList>
    </citation>
    <scope>NUCLEOTIDE SEQUENCE [LARGE SCALE GENOMIC DNA]</scope>
    <source>
        <strain evidence="13 14">CGMCC 1.05381</strain>
    </source>
</reference>
<evidence type="ECO:0000259" key="11">
    <source>
        <dbReference type="Pfam" id="PF02366"/>
    </source>
</evidence>
<accession>A0A2C8Y8P5</accession>
<evidence type="ECO:0000256" key="8">
    <source>
        <dbReference type="ARBA" id="ARBA00023136"/>
    </source>
</evidence>
<comment type="subcellular location">
    <subcellularLocation>
        <location evidence="10">Cell membrane</location>
    </subcellularLocation>
    <subcellularLocation>
        <location evidence="1">Endomembrane system</location>
        <topology evidence="1">Multi-pass membrane protein</topology>
    </subcellularLocation>
</comment>
<feature type="transmembrane region" description="Helical" evidence="10">
    <location>
        <begin position="527"/>
        <end position="549"/>
    </location>
</feature>
<evidence type="ECO:0000256" key="10">
    <source>
        <dbReference type="RuleBase" id="RU367007"/>
    </source>
</evidence>
<dbReference type="Pfam" id="PF02366">
    <property type="entry name" value="PMT"/>
    <property type="match status" value="1"/>
</dbReference>
<feature type="transmembrane region" description="Helical" evidence="10">
    <location>
        <begin position="299"/>
        <end position="316"/>
    </location>
</feature>
<feature type="transmembrane region" description="Helical" evidence="10">
    <location>
        <begin position="468"/>
        <end position="485"/>
    </location>
</feature>
<evidence type="ECO:0000256" key="7">
    <source>
        <dbReference type="ARBA" id="ARBA00022989"/>
    </source>
</evidence>
<feature type="transmembrane region" description="Helical" evidence="10">
    <location>
        <begin position="336"/>
        <end position="358"/>
    </location>
</feature>
<dbReference type="Pfam" id="PF16192">
    <property type="entry name" value="PMT_4TMC"/>
    <property type="match status" value="1"/>
</dbReference>
<comment type="pathway">
    <text evidence="2 10">Protein modification; protein glycosylation.</text>
</comment>
<dbReference type="GO" id="GO:0004169">
    <property type="term" value="F:dolichyl-phosphate-mannose-protein mannosyltransferase activity"/>
    <property type="evidence" value="ECO:0007669"/>
    <property type="project" value="UniProtKB-UniRule"/>
</dbReference>
<feature type="domain" description="ArnT-like N-terminal" evidence="11">
    <location>
        <begin position="94"/>
        <end position="311"/>
    </location>
</feature>
<feature type="transmembrane region" description="Helical" evidence="10">
    <location>
        <begin position="92"/>
        <end position="114"/>
    </location>
</feature>
<organism evidence="13 14">
    <name type="scientific">Salinibacterium xinjiangense</name>
    <dbReference type="NCBI Taxonomy" id="386302"/>
    <lineage>
        <taxon>Bacteria</taxon>
        <taxon>Bacillati</taxon>
        <taxon>Actinomycetota</taxon>
        <taxon>Actinomycetes</taxon>
        <taxon>Micrococcales</taxon>
        <taxon>Microbacteriaceae</taxon>
        <taxon>Salinibacterium</taxon>
    </lineage>
</organism>
<evidence type="ECO:0000256" key="4">
    <source>
        <dbReference type="ARBA" id="ARBA00022676"/>
    </source>
</evidence>
<proteinExistence type="inferred from homology"/>
<evidence type="ECO:0000256" key="3">
    <source>
        <dbReference type="ARBA" id="ARBA00007222"/>
    </source>
</evidence>
<evidence type="ECO:0000313" key="14">
    <source>
        <dbReference type="Proteomes" id="UP000219440"/>
    </source>
</evidence>
<dbReference type="InterPro" id="IPR027005">
    <property type="entry name" value="PMT-like"/>
</dbReference>
<dbReference type="PANTHER" id="PTHR10050:SF46">
    <property type="entry name" value="PROTEIN O-MANNOSYL-TRANSFERASE 2"/>
    <property type="match status" value="1"/>
</dbReference>
<dbReference type="InterPro" id="IPR032421">
    <property type="entry name" value="PMT_4TMC"/>
</dbReference>
<dbReference type="AlphaFoldDB" id="A0A2C8Y8P5"/>
<feature type="transmembrane region" description="Helical" evidence="10">
    <location>
        <begin position="181"/>
        <end position="202"/>
    </location>
</feature>
<dbReference type="UniPathway" id="UPA00378"/>
<keyword evidence="10" id="KW-1003">Cell membrane</keyword>
<feature type="transmembrane region" description="Helical" evidence="10">
    <location>
        <begin position="209"/>
        <end position="231"/>
    </location>
</feature>
<evidence type="ECO:0000256" key="1">
    <source>
        <dbReference type="ARBA" id="ARBA00004127"/>
    </source>
</evidence>
<keyword evidence="4 10" id="KW-0328">Glycosyltransferase</keyword>
<dbReference type="Proteomes" id="UP000219440">
    <property type="component" value="Unassembled WGS sequence"/>
</dbReference>
<keyword evidence="14" id="KW-1185">Reference proteome</keyword>
<dbReference type="GO" id="GO:0012505">
    <property type="term" value="C:endomembrane system"/>
    <property type="evidence" value="ECO:0007669"/>
    <property type="project" value="UniProtKB-SubCell"/>
</dbReference>
<keyword evidence="7 10" id="KW-1133">Transmembrane helix</keyword>
<dbReference type="EC" id="2.4.1.-" evidence="10"/>